<feature type="region of interest" description="Disordered" evidence="1">
    <location>
        <begin position="117"/>
        <end position="146"/>
    </location>
</feature>
<evidence type="ECO:0000313" key="5">
    <source>
        <dbReference type="Proteomes" id="UP000319557"/>
    </source>
</evidence>
<gene>
    <name evidence="4" type="ORF">EC9_28690</name>
</gene>
<keyword evidence="5" id="KW-1185">Reference proteome</keyword>
<keyword evidence="2" id="KW-1133">Transmembrane helix</keyword>
<name>A0A517M1C1_9BACT</name>
<evidence type="ECO:0000256" key="1">
    <source>
        <dbReference type="SAM" id="MobiDB-lite"/>
    </source>
</evidence>
<keyword evidence="2" id="KW-0812">Transmembrane</keyword>
<dbReference type="RefSeq" id="WP_145346060.1">
    <property type="nucleotide sequence ID" value="NZ_CP036261.1"/>
</dbReference>
<sequence length="146" mass="16253">MNHQEPPTPFGRADDWTRCAPGTLSQFVRRQRRERRRKTVRRVVLPTLLVGCLGLGVWAQTDPNAPTPCPFGVMDCGEIQAQLPQYVRGDLEPETQDAFQRHIEQCPACSAKMRELENPQSPVAAAGTSTKPNVVAQHPGSRWPLS</sequence>
<evidence type="ECO:0000259" key="3">
    <source>
        <dbReference type="Pfam" id="PF13490"/>
    </source>
</evidence>
<dbReference type="KEGG" id="ruv:EC9_28690"/>
<dbReference type="OrthoDB" id="284185at2"/>
<protein>
    <recommendedName>
        <fullName evidence="3">Putative zinc-finger domain-containing protein</fullName>
    </recommendedName>
</protein>
<proteinExistence type="predicted"/>
<dbReference type="Gene3D" id="1.10.10.1320">
    <property type="entry name" value="Anti-sigma factor, zinc-finger domain"/>
    <property type="match status" value="1"/>
</dbReference>
<feature type="domain" description="Putative zinc-finger" evidence="3">
    <location>
        <begin position="76"/>
        <end position="109"/>
    </location>
</feature>
<dbReference type="InterPro" id="IPR041916">
    <property type="entry name" value="Anti_sigma_zinc_sf"/>
</dbReference>
<accession>A0A517M1C1</accession>
<evidence type="ECO:0000313" key="4">
    <source>
        <dbReference type="EMBL" id="QDS88678.1"/>
    </source>
</evidence>
<evidence type="ECO:0000256" key="2">
    <source>
        <dbReference type="SAM" id="Phobius"/>
    </source>
</evidence>
<feature type="transmembrane region" description="Helical" evidence="2">
    <location>
        <begin position="39"/>
        <end position="59"/>
    </location>
</feature>
<organism evidence="4 5">
    <name type="scientific">Rosistilla ulvae</name>
    <dbReference type="NCBI Taxonomy" id="1930277"/>
    <lineage>
        <taxon>Bacteria</taxon>
        <taxon>Pseudomonadati</taxon>
        <taxon>Planctomycetota</taxon>
        <taxon>Planctomycetia</taxon>
        <taxon>Pirellulales</taxon>
        <taxon>Pirellulaceae</taxon>
        <taxon>Rosistilla</taxon>
    </lineage>
</organism>
<dbReference type="InterPro" id="IPR027383">
    <property type="entry name" value="Znf_put"/>
</dbReference>
<dbReference type="EMBL" id="CP036261">
    <property type="protein sequence ID" value="QDS88678.1"/>
    <property type="molecule type" value="Genomic_DNA"/>
</dbReference>
<dbReference type="AlphaFoldDB" id="A0A517M1C1"/>
<keyword evidence="2" id="KW-0472">Membrane</keyword>
<dbReference type="Proteomes" id="UP000319557">
    <property type="component" value="Chromosome"/>
</dbReference>
<reference evidence="4 5" key="1">
    <citation type="submission" date="2019-02" db="EMBL/GenBank/DDBJ databases">
        <title>Deep-cultivation of Planctomycetes and their phenomic and genomic characterization uncovers novel biology.</title>
        <authorList>
            <person name="Wiegand S."/>
            <person name="Jogler M."/>
            <person name="Boedeker C."/>
            <person name="Pinto D."/>
            <person name="Vollmers J."/>
            <person name="Rivas-Marin E."/>
            <person name="Kohn T."/>
            <person name="Peeters S.H."/>
            <person name="Heuer A."/>
            <person name="Rast P."/>
            <person name="Oberbeckmann S."/>
            <person name="Bunk B."/>
            <person name="Jeske O."/>
            <person name="Meyerdierks A."/>
            <person name="Storesund J.E."/>
            <person name="Kallscheuer N."/>
            <person name="Luecker S."/>
            <person name="Lage O.M."/>
            <person name="Pohl T."/>
            <person name="Merkel B.J."/>
            <person name="Hornburger P."/>
            <person name="Mueller R.-W."/>
            <person name="Bruemmer F."/>
            <person name="Labrenz M."/>
            <person name="Spormann A.M."/>
            <person name="Op den Camp H."/>
            <person name="Overmann J."/>
            <person name="Amann R."/>
            <person name="Jetten M.S.M."/>
            <person name="Mascher T."/>
            <person name="Medema M.H."/>
            <person name="Devos D.P."/>
            <person name="Kaster A.-K."/>
            <person name="Ovreas L."/>
            <person name="Rohde M."/>
            <person name="Galperin M.Y."/>
            <person name="Jogler C."/>
        </authorList>
    </citation>
    <scope>NUCLEOTIDE SEQUENCE [LARGE SCALE GENOMIC DNA]</scope>
    <source>
        <strain evidence="4 5">EC9</strain>
    </source>
</reference>
<dbReference type="Pfam" id="PF13490">
    <property type="entry name" value="zf-HC2"/>
    <property type="match status" value="1"/>
</dbReference>